<dbReference type="Proteomes" id="UP001187343">
    <property type="component" value="Unassembled WGS sequence"/>
</dbReference>
<dbReference type="AlphaFoldDB" id="A0AA88PTP3"/>
<evidence type="ECO:0000313" key="2">
    <source>
        <dbReference type="Proteomes" id="UP001187343"/>
    </source>
</evidence>
<organism evidence="1 2">
    <name type="scientific">Cirrhinus molitorella</name>
    <name type="common">mud carp</name>
    <dbReference type="NCBI Taxonomy" id="172907"/>
    <lineage>
        <taxon>Eukaryota</taxon>
        <taxon>Metazoa</taxon>
        <taxon>Chordata</taxon>
        <taxon>Craniata</taxon>
        <taxon>Vertebrata</taxon>
        <taxon>Euteleostomi</taxon>
        <taxon>Actinopterygii</taxon>
        <taxon>Neopterygii</taxon>
        <taxon>Teleostei</taxon>
        <taxon>Ostariophysi</taxon>
        <taxon>Cypriniformes</taxon>
        <taxon>Cyprinidae</taxon>
        <taxon>Labeoninae</taxon>
        <taxon>Labeonini</taxon>
        <taxon>Cirrhinus</taxon>
    </lineage>
</organism>
<sequence>MSQNSLRYSCSCGKSGLVLSITGRIQVGGISGSREVGRGILSVKIVNYNVMCVDYIGRKVVTKTSSSKGLGGFERSRTAFQLEELFSNDWLPLQTLKGPDCLIGKLVDCRTVGEFYREVCDRKAFGYPNTFGRAVEMVTSVGLDPVRCLELGMSELKYFPYISYWDEKCNLKAKWNWKDFVELHQPNQVPSVVSRAAAYRGVCKNRGI</sequence>
<gene>
    <name evidence="1" type="ORF">Q8A67_010411</name>
</gene>
<proteinExistence type="predicted"/>
<evidence type="ECO:0000313" key="1">
    <source>
        <dbReference type="EMBL" id="KAK2898993.1"/>
    </source>
</evidence>
<protein>
    <submittedName>
        <fullName evidence="1">Uncharacterized protein</fullName>
    </submittedName>
</protein>
<keyword evidence="2" id="KW-1185">Reference proteome</keyword>
<comment type="caution">
    <text evidence="1">The sequence shown here is derived from an EMBL/GenBank/DDBJ whole genome shotgun (WGS) entry which is preliminary data.</text>
</comment>
<accession>A0AA88PTP3</accession>
<name>A0AA88PTP3_9TELE</name>
<dbReference type="EMBL" id="JAUYZG010000009">
    <property type="protein sequence ID" value="KAK2898993.1"/>
    <property type="molecule type" value="Genomic_DNA"/>
</dbReference>
<reference evidence="1" key="1">
    <citation type="submission" date="2023-08" db="EMBL/GenBank/DDBJ databases">
        <title>Chromosome-level Genome Assembly of mud carp (Cirrhinus molitorella).</title>
        <authorList>
            <person name="Liu H."/>
        </authorList>
    </citation>
    <scope>NUCLEOTIDE SEQUENCE</scope>
    <source>
        <strain evidence="1">Prfri</strain>
        <tissue evidence="1">Muscle</tissue>
    </source>
</reference>